<evidence type="ECO:0000256" key="2">
    <source>
        <dbReference type="SAM" id="Phobius"/>
    </source>
</evidence>
<dbReference type="InterPro" id="IPR036388">
    <property type="entry name" value="WH-like_DNA-bd_sf"/>
</dbReference>
<dbReference type="SUPFAM" id="SSF88659">
    <property type="entry name" value="Sigma3 and sigma4 domains of RNA polymerase sigma factors"/>
    <property type="match status" value="1"/>
</dbReference>
<dbReference type="RefSeq" id="WP_118906067.1">
    <property type="nucleotide sequence ID" value="NZ_QWFA01000231.1"/>
</dbReference>
<dbReference type="Gene3D" id="1.10.1740.10">
    <property type="match status" value="1"/>
</dbReference>
<accession>A0A423URL9</accession>
<evidence type="ECO:0000256" key="1">
    <source>
        <dbReference type="SAM" id="MobiDB-lite"/>
    </source>
</evidence>
<gene>
    <name evidence="3" type="ORF">D3105_30025</name>
</gene>
<organism evidence="3 4">
    <name type="scientific">Streptomyces globisporus</name>
    <dbReference type="NCBI Taxonomy" id="1908"/>
    <lineage>
        <taxon>Bacteria</taxon>
        <taxon>Bacillati</taxon>
        <taxon>Actinomycetota</taxon>
        <taxon>Actinomycetes</taxon>
        <taxon>Kitasatosporales</taxon>
        <taxon>Streptomycetaceae</taxon>
        <taxon>Streptomyces</taxon>
    </lineage>
</organism>
<dbReference type="InterPro" id="IPR013324">
    <property type="entry name" value="RNA_pol_sigma_r3/r4-like"/>
</dbReference>
<protein>
    <submittedName>
        <fullName evidence="3">Sigma-70 family RNA polymerase sigma factor</fullName>
    </submittedName>
</protein>
<feature type="region of interest" description="Disordered" evidence="1">
    <location>
        <begin position="262"/>
        <end position="286"/>
    </location>
</feature>
<feature type="compositionally biased region" description="Low complexity" evidence="1">
    <location>
        <begin position="265"/>
        <end position="277"/>
    </location>
</feature>
<reference evidence="3 4" key="1">
    <citation type="submission" date="2018-08" db="EMBL/GenBank/DDBJ databases">
        <title>Streptomyces globisporus 1912-4Crt, whole genome shotgun sequence.</title>
        <authorList>
            <person name="Matselyukh B."/>
        </authorList>
    </citation>
    <scope>NUCLEOTIDE SEQUENCE [LARGE SCALE GENOMIC DNA]</scope>
    <source>
        <strain evidence="3 4">1912-4Crt</strain>
    </source>
</reference>
<keyword evidence="2" id="KW-0812">Transmembrane</keyword>
<evidence type="ECO:0000313" key="4">
    <source>
        <dbReference type="Proteomes" id="UP000285596"/>
    </source>
</evidence>
<dbReference type="EMBL" id="QWFA01000231">
    <property type="protein sequence ID" value="ROV64960.1"/>
    <property type="molecule type" value="Genomic_DNA"/>
</dbReference>
<feature type="transmembrane region" description="Helical" evidence="2">
    <location>
        <begin position="166"/>
        <end position="191"/>
    </location>
</feature>
<feature type="transmembrane region" description="Helical" evidence="2">
    <location>
        <begin position="217"/>
        <end position="235"/>
    </location>
</feature>
<keyword evidence="2" id="KW-1133">Transmembrane helix</keyword>
<sequence>MTQPKAVTADSLAQVFAQYQGELTGTAGRLLADADVPESVADADDIVSSAFATALRNPGAVRQPRAYLHKLIRTEVRHLATRLGEHRRLDEKRAADPLCRLAPHVADFSALVDNRDAVHRAAQGLSIPQRTAVWATHGLGHTRAETASFMNKHPGTVARHCTRALVLLRAALAAAIVGVLTSIGFAVGGALQHTMPTDDRHSGPALPSMPEWPGPEALPAFLLALYAVSWLIVTVRVRGRHRVPAGLRQPQAMAPLGSLTARKNTSTASATGPGASAQNALTTRQPMHPDSVGAGIVRAVEASGTFIAADRAR</sequence>
<name>A0A423URL9_STRGL</name>
<keyword evidence="2" id="KW-0472">Membrane</keyword>
<evidence type="ECO:0000313" key="3">
    <source>
        <dbReference type="EMBL" id="ROV64960.1"/>
    </source>
</evidence>
<proteinExistence type="predicted"/>
<dbReference type="Gene3D" id="1.10.10.10">
    <property type="entry name" value="Winged helix-like DNA-binding domain superfamily/Winged helix DNA-binding domain"/>
    <property type="match status" value="1"/>
</dbReference>
<dbReference type="AlphaFoldDB" id="A0A423URL9"/>
<comment type="caution">
    <text evidence="3">The sequence shown here is derived from an EMBL/GenBank/DDBJ whole genome shotgun (WGS) entry which is preliminary data.</text>
</comment>
<dbReference type="Proteomes" id="UP000285596">
    <property type="component" value="Unassembled WGS sequence"/>
</dbReference>